<name>A0A7C8ZUR5_OPUST</name>
<accession>A0A7C8ZUR5</accession>
<evidence type="ECO:0000313" key="1">
    <source>
        <dbReference type="EMBL" id="MBA4652099.1"/>
    </source>
</evidence>
<sequence length="126" mass="14565">MLIKHHAVINIHFLDAAEYHISHSVTFNINKFWSKKSFRSLEPFSANFDDPSIRQSVFLHQNGGLKSQLILSFVIITYITQLLFDLPNSFKISSPIHCIPSPCKQIHKIRCYMSASHIHALCQMRK</sequence>
<dbReference type="AlphaFoldDB" id="A0A7C8ZUR5"/>
<proteinExistence type="predicted"/>
<reference evidence="1" key="2">
    <citation type="submission" date="2020-07" db="EMBL/GenBank/DDBJ databases">
        <authorList>
            <person name="Vera ALvarez R."/>
            <person name="Arias-Moreno D.M."/>
            <person name="Jimenez-Jacinto V."/>
            <person name="Jimenez-Bremont J.F."/>
            <person name="Swaminathan K."/>
            <person name="Moose S.P."/>
            <person name="Guerrero-Gonzalez M.L."/>
            <person name="Marino-Ramirez L."/>
            <person name="Landsman D."/>
            <person name="Rodriguez-Kessler M."/>
            <person name="Delgado-Sanchez P."/>
        </authorList>
    </citation>
    <scope>NUCLEOTIDE SEQUENCE</scope>
    <source>
        <tissue evidence="1">Cladode</tissue>
    </source>
</reference>
<protein>
    <submittedName>
        <fullName evidence="1">Uncharacterized protein</fullName>
    </submittedName>
</protein>
<reference evidence="1" key="1">
    <citation type="journal article" date="2013" name="J. Plant Res.">
        <title>Effect of fungi and light on seed germination of three Opuntia species from semiarid lands of central Mexico.</title>
        <authorList>
            <person name="Delgado-Sanchez P."/>
            <person name="Jimenez-Bremont J.F."/>
            <person name="Guerrero-Gonzalez Mde L."/>
            <person name="Flores J."/>
        </authorList>
    </citation>
    <scope>NUCLEOTIDE SEQUENCE</scope>
    <source>
        <tissue evidence="1">Cladode</tissue>
    </source>
</reference>
<dbReference type="EMBL" id="GISG01172951">
    <property type="protein sequence ID" value="MBA4652099.1"/>
    <property type="molecule type" value="Transcribed_RNA"/>
</dbReference>
<organism evidence="1">
    <name type="scientific">Opuntia streptacantha</name>
    <name type="common">Prickly pear cactus</name>
    <name type="synonym">Opuntia cardona</name>
    <dbReference type="NCBI Taxonomy" id="393608"/>
    <lineage>
        <taxon>Eukaryota</taxon>
        <taxon>Viridiplantae</taxon>
        <taxon>Streptophyta</taxon>
        <taxon>Embryophyta</taxon>
        <taxon>Tracheophyta</taxon>
        <taxon>Spermatophyta</taxon>
        <taxon>Magnoliopsida</taxon>
        <taxon>eudicotyledons</taxon>
        <taxon>Gunneridae</taxon>
        <taxon>Pentapetalae</taxon>
        <taxon>Caryophyllales</taxon>
        <taxon>Cactineae</taxon>
        <taxon>Cactaceae</taxon>
        <taxon>Opuntioideae</taxon>
        <taxon>Opuntia</taxon>
    </lineage>
</organism>